<dbReference type="InterPro" id="IPR017580">
    <property type="entry name" value="OHCU_decarboxylase-1"/>
</dbReference>
<dbReference type="GO" id="GO:0000255">
    <property type="term" value="P:allantoin metabolic process"/>
    <property type="evidence" value="ECO:0007669"/>
    <property type="project" value="InterPro"/>
</dbReference>
<sequence length="175" mass="19439">MTEPVKSLFETRPPSTLAQSAFISMYGGVYEHSPWIAKQLYDRGITPALDNPAALADAMAAVVNGAVDDDKRTLLRAHPDLAGKLALADLTQSSQNEQTGAGLDQCTADELARFTELNDIYKKKFGFPFIFAVKGFHRTDILNAFERRVKNDVETEFNEAINQVHRIARLRLDAL</sequence>
<dbReference type="PANTHER" id="PTHR43466:SF1">
    <property type="entry name" value="2-OXO-4-HYDROXY-4-CARBOXY-5-UREIDOIMIDAZOLINE DECARBOXYLASE-RELATED"/>
    <property type="match status" value="1"/>
</dbReference>
<comment type="pathway">
    <text evidence="2">Purine metabolism; urate degradation; (S)-allantoin from urate: step 3/3.</text>
</comment>
<evidence type="ECO:0000256" key="2">
    <source>
        <dbReference type="ARBA" id="ARBA00004754"/>
    </source>
</evidence>
<evidence type="ECO:0000256" key="5">
    <source>
        <dbReference type="ARBA" id="ARBA00022793"/>
    </source>
</evidence>
<reference evidence="8 9" key="1">
    <citation type="submission" date="2014-03" db="EMBL/GenBank/DDBJ databases">
        <title>The draft genome sequence of Thalassospira alkalitolerans JCM 18968.</title>
        <authorList>
            <person name="Lai Q."/>
            <person name="Shao Z."/>
        </authorList>
    </citation>
    <scope>NUCLEOTIDE SEQUENCE [LARGE SCALE GENOMIC DNA]</scope>
    <source>
        <strain evidence="8 9">JCM 18968</strain>
    </source>
</reference>
<evidence type="ECO:0000313" key="9">
    <source>
        <dbReference type="Proteomes" id="UP000193396"/>
    </source>
</evidence>
<keyword evidence="5" id="KW-0210">Decarboxylase</keyword>
<organism evidence="8 9">
    <name type="scientific">Thalassospira alkalitolerans</name>
    <dbReference type="NCBI Taxonomy" id="1293890"/>
    <lineage>
        <taxon>Bacteria</taxon>
        <taxon>Pseudomonadati</taxon>
        <taxon>Pseudomonadota</taxon>
        <taxon>Alphaproteobacteria</taxon>
        <taxon>Rhodospirillales</taxon>
        <taxon>Thalassospiraceae</taxon>
        <taxon>Thalassospira</taxon>
    </lineage>
</organism>
<protein>
    <recommendedName>
        <fullName evidence="3">2-oxo-4-hydroxy-4-carboxy-5-ureidoimidazoline decarboxylase</fullName>
        <ecNumber evidence="3">4.1.1.97</ecNumber>
    </recommendedName>
</protein>
<dbReference type="PANTHER" id="PTHR43466">
    <property type="entry name" value="2-OXO-4-HYDROXY-4-CARBOXY-5-UREIDOIMIDAZOLINE DECARBOXYLASE-RELATED"/>
    <property type="match status" value="1"/>
</dbReference>
<evidence type="ECO:0000259" key="7">
    <source>
        <dbReference type="Pfam" id="PF09349"/>
    </source>
</evidence>
<dbReference type="GO" id="GO:0051997">
    <property type="term" value="F:2-oxo-4-hydroxy-4-carboxy-5-ureidoimidazoline decarboxylase activity"/>
    <property type="evidence" value="ECO:0007669"/>
    <property type="project" value="UniProtKB-EC"/>
</dbReference>
<dbReference type="UniPathway" id="UPA00394">
    <property type="reaction ID" value="UER00652"/>
</dbReference>
<dbReference type="Proteomes" id="UP000193396">
    <property type="component" value="Unassembled WGS sequence"/>
</dbReference>
<keyword evidence="6" id="KW-0456">Lyase</keyword>
<dbReference type="Gene3D" id="1.10.3330.10">
    <property type="entry name" value="Oxo-4-hydroxy-4-carboxy-5-ureidoimidazoline decarboxylase"/>
    <property type="match status" value="1"/>
</dbReference>
<evidence type="ECO:0000256" key="6">
    <source>
        <dbReference type="ARBA" id="ARBA00023239"/>
    </source>
</evidence>
<dbReference type="EMBL" id="JFKB01000003">
    <property type="protein sequence ID" value="OSQ49076.1"/>
    <property type="molecule type" value="Genomic_DNA"/>
</dbReference>
<gene>
    <name evidence="8" type="ORF">TALK_05580</name>
</gene>
<dbReference type="STRING" id="1293890.TALK_05580"/>
<comment type="catalytic activity">
    <reaction evidence="1">
        <text>5-hydroxy-2-oxo-4-ureido-2,5-dihydro-1H-imidazole-5-carboxylate + H(+) = (S)-allantoin + CO2</text>
        <dbReference type="Rhea" id="RHEA:26301"/>
        <dbReference type="ChEBI" id="CHEBI:15378"/>
        <dbReference type="ChEBI" id="CHEBI:15678"/>
        <dbReference type="ChEBI" id="CHEBI:16526"/>
        <dbReference type="ChEBI" id="CHEBI:58639"/>
        <dbReference type="EC" id="4.1.1.97"/>
    </reaction>
</comment>
<feature type="domain" description="Oxo-4-hydroxy-4-carboxy-5-ureidoimidazoline decarboxylase" evidence="7">
    <location>
        <begin position="16"/>
        <end position="173"/>
    </location>
</feature>
<name>A0A1Y2LES4_9PROT</name>
<dbReference type="AlphaFoldDB" id="A0A1Y2LES4"/>
<keyword evidence="4" id="KW-0659">Purine metabolism</keyword>
<comment type="caution">
    <text evidence="8">The sequence shown here is derived from an EMBL/GenBank/DDBJ whole genome shotgun (WGS) entry which is preliminary data.</text>
</comment>
<dbReference type="RefSeq" id="WP_085616741.1">
    <property type="nucleotide sequence ID" value="NZ_JBLXCG010000001.1"/>
</dbReference>
<dbReference type="GO" id="GO:0006144">
    <property type="term" value="P:purine nucleobase metabolic process"/>
    <property type="evidence" value="ECO:0007669"/>
    <property type="project" value="UniProtKB-KW"/>
</dbReference>
<dbReference type="InterPro" id="IPR036778">
    <property type="entry name" value="OHCU_decarboxylase_sf"/>
</dbReference>
<evidence type="ECO:0000313" key="8">
    <source>
        <dbReference type="EMBL" id="OSQ49076.1"/>
    </source>
</evidence>
<evidence type="ECO:0000256" key="1">
    <source>
        <dbReference type="ARBA" id="ARBA00001163"/>
    </source>
</evidence>
<accession>A0A1Y2LES4</accession>
<dbReference type="InterPro" id="IPR018020">
    <property type="entry name" value="OHCU_decarboxylase"/>
</dbReference>
<dbReference type="OrthoDB" id="9800909at2"/>
<dbReference type="GO" id="GO:0019628">
    <property type="term" value="P:urate catabolic process"/>
    <property type="evidence" value="ECO:0007669"/>
    <property type="project" value="UniProtKB-UniPathway"/>
</dbReference>
<dbReference type="EC" id="4.1.1.97" evidence="3"/>
<evidence type="ECO:0000256" key="3">
    <source>
        <dbReference type="ARBA" id="ARBA00012257"/>
    </source>
</evidence>
<evidence type="ECO:0000256" key="4">
    <source>
        <dbReference type="ARBA" id="ARBA00022631"/>
    </source>
</evidence>
<dbReference type="NCBIfam" id="TIGR03164">
    <property type="entry name" value="UHCUDC"/>
    <property type="match status" value="1"/>
</dbReference>
<dbReference type="SUPFAM" id="SSF158694">
    <property type="entry name" value="UraD-Like"/>
    <property type="match status" value="1"/>
</dbReference>
<proteinExistence type="predicted"/>
<dbReference type="Pfam" id="PF09349">
    <property type="entry name" value="OHCU_decarbox"/>
    <property type="match status" value="1"/>
</dbReference>
<keyword evidence="9" id="KW-1185">Reference proteome</keyword>